<feature type="transmembrane region" description="Helical" evidence="1">
    <location>
        <begin position="47"/>
        <end position="66"/>
    </location>
</feature>
<evidence type="ECO:0000256" key="1">
    <source>
        <dbReference type="SAM" id="Phobius"/>
    </source>
</evidence>
<feature type="transmembrane region" description="Helical" evidence="1">
    <location>
        <begin position="227"/>
        <end position="248"/>
    </location>
</feature>
<protein>
    <recommendedName>
        <fullName evidence="4">ABC transporter permease</fullName>
    </recommendedName>
</protein>
<dbReference type="Proteomes" id="UP001164187">
    <property type="component" value="Chromosome"/>
</dbReference>
<keyword evidence="1" id="KW-1133">Transmembrane helix</keyword>
<evidence type="ECO:0000313" key="3">
    <source>
        <dbReference type="Proteomes" id="UP001164187"/>
    </source>
</evidence>
<name>A0ABY7JNC8_9FIRM</name>
<feature type="transmembrane region" description="Helical" evidence="1">
    <location>
        <begin position="141"/>
        <end position="169"/>
    </location>
</feature>
<keyword evidence="3" id="KW-1185">Reference proteome</keyword>
<feature type="transmembrane region" description="Helical" evidence="1">
    <location>
        <begin position="96"/>
        <end position="121"/>
    </location>
</feature>
<dbReference type="EMBL" id="CP114052">
    <property type="protein sequence ID" value="WAW14890.1"/>
    <property type="molecule type" value="Genomic_DNA"/>
</dbReference>
<feature type="transmembrane region" description="Helical" evidence="1">
    <location>
        <begin position="181"/>
        <end position="207"/>
    </location>
</feature>
<sequence length="255" mass="28753">MLGKLMKYEFKSLFKTFSIAYLLMIIASILLATTIKNVDSVLSGTAMFFFVVVIVTTFIMVLVFTITRFNKSLLSDEGYLMFTVPAKTSTIVLSKAFTIVFFSIFTTLVVLLACFCIGLFLNEGNMEGLIKVLDQVAKYMTFSLAINIIIYTLISSFSSVMLIYLALSFGQIGKLKKHKNIFSIIFYFVTAYIISMSSQMLFGNSFIENSSNTSAILLIESITKKIIFYNIYEIVLSIVFFIGTVYILDKKLNLD</sequence>
<keyword evidence="1" id="KW-0472">Membrane</keyword>
<feature type="transmembrane region" description="Helical" evidence="1">
    <location>
        <begin position="12"/>
        <end position="35"/>
    </location>
</feature>
<keyword evidence="1" id="KW-0812">Transmembrane</keyword>
<accession>A0ABY7JNC8</accession>
<organism evidence="2 3">
    <name type="scientific">Peptostreptococcus equinus</name>
    <dbReference type="NCBI Taxonomy" id="3003601"/>
    <lineage>
        <taxon>Bacteria</taxon>
        <taxon>Bacillati</taxon>
        <taxon>Bacillota</taxon>
        <taxon>Clostridia</taxon>
        <taxon>Peptostreptococcales</taxon>
        <taxon>Peptostreptococcaceae</taxon>
        <taxon>Peptostreptococcus</taxon>
    </lineage>
</organism>
<dbReference type="RefSeq" id="WP_269311583.1">
    <property type="nucleotide sequence ID" value="NZ_CP114052.1"/>
</dbReference>
<gene>
    <name evidence="2" type="ORF">O0R46_09935</name>
</gene>
<evidence type="ECO:0008006" key="4">
    <source>
        <dbReference type="Google" id="ProtNLM"/>
    </source>
</evidence>
<proteinExistence type="predicted"/>
<reference evidence="2" key="1">
    <citation type="submission" date="2022-12" db="EMBL/GenBank/DDBJ databases">
        <title>Peptostreptococcus.</title>
        <authorList>
            <person name="Lee S.H."/>
        </authorList>
    </citation>
    <scope>NUCLEOTIDE SEQUENCE</scope>
    <source>
        <strain evidence="2">CBA3647</strain>
    </source>
</reference>
<evidence type="ECO:0000313" key="2">
    <source>
        <dbReference type="EMBL" id="WAW14890.1"/>
    </source>
</evidence>